<feature type="compositionally biased region" description="Basic and acidic residues" evidence="1">
    <location>
        <begin position="200"/>
        <end position="209"/>
    </location>
</feature>
<feature type="region of interest" description="Disordered" evidence="1">
    <location>
        <begin position="1"/>
        <end position="24"/>
    </location>
</feature>
<dbReference type="EMBL" id="BOOH01000058">
    <property type="protein sequence ID" value="GIH80408.1"/>
    <property type="molecule type" value="Genomic_DNA"/>
</dbReference>
<feature type="domain" description="DUF11" evidence="2">
    <location>
        <begin position="44"/>
        <end position="133"/>
    </location>
</feature>
<comment type="caution">
    <text evidence="3">The sequence shown here is derived from an EMBL/GenBank/DDBJ whole genome shotgun (WGS) entry which is preliminary data.</text>
</comment>
<name>A0A8J3RSP9_9ACTN</name>
<evidence type="ECO:0000313" key="4">
    <source>
        <dbReference type="Proteomes" id="UP000616724"/>
    </source>
</evidence>
<dbReference type="InterPro" id="IPR001434">
    <property type="entry name" value="OmcB-like_DUF11"/>
</dbReference>
<keyword evidence="4" id="KW-1185">Reference proteome</keyword>
<gene>
    <name evidence="3" type="ORF">Plo01_68370</name>
</gene>
<dbReference type="AlphaFoldDB" id="A0A8J3RSP9"/>
<proteinExistence type="predicted"/>
<evidence type="ECO:0000313" key="3">
    <source>
        <dbReference type="EMBL" id="GIH80408.1"/>
    </source>
</evidence>
<protein>
    <recommendedName>
        <fullName evidence="2">DUF11 domain-containing protein</fullName>
    </recommendedName>
</protein>
<feature type="compositionally biased region" description="Pro residues" evidence="1">
    <location>
        <begin position="189"/>
        <end position="199"/>
    </location>
</feature>
<organism evidence="3 4">
    <name type="scientific">Planobispora longispora</name>
    <dbReference type="NCBI Taxonomy" id="28887"/>
    <lineage>
        <taxon>Bacteria</taxon>
        <taxon>Bacillati</taxon>
        <taxon>Actinomycetota</taxon>
        <taxon>Actinomycetes</taxon>
        <taxon>Streptosporangiales</taxon>
        <taxon>Streptosporangiaceae</taxon>
        <taxon>Planobispora</taxon>
    </lineage>
</organism>
<dbReference type="RefSeq" id="WP_203894829.1">
    <property type="nucleotide sequence ID" value="NZ_BOOH01000058.1"/>
</dbReference>
<accession>A0A8J3RSP9</accession>
<evidence type="ECO:0000259" key="2">
    <source>
        <dbReference type="Pfam" id="PF01345"/>
    </source>
</evidence>
<sequence>MAVAPTASAATAGPATPAASSSAPARAALDKPWSNFKISIKAPKRVRNGQEFMYEVKVSNTGPEAADYYYIGGTLLPRGINDTVYYKGPKGTECDFYDDGFWCWTPWILEKGESESLRIWVKLKKKTKGTAVARLGVDTWNVPTGGDDLSRDEWKRMNFPHWYITKTVKTKIVHPAPPRRSSGGDRTYTPPPPPQPPPPPDRREEKKDT</sequence>
<dbReference type="Proteomes" id="UP000616724">
    <property type="component" value="Unassembled WGS sequence"/>
</dbReference>
<dbReference type="Pfam" id="PF01345">
    <property type="entry name" value="DUF11"/>
    <property type="match status" value="1"/>
</dbReference>
<evidence type="ECO:0000256" key="1">
    <source>
        <dbReference type="SAM" id="MobiDB-lite"/>
    </source>
</evidence>
<feature type="region of interest" description="Disordered" evidence="1">
    <location>
        <begin position="173"/>
        <end position="209"/>
    </location>
</feature>
<reference evidence="3 4" key="1">
    <citation type="submission" date="2021-01" db="EMBL/GenBank/DDBJ databases">
        <title>Whole genome shotgun sequence of Planobispora longispora NBRC 13918.</title>
        <authorList>
            <person name="Komaki H."/>
            <person name="Tamura T."/>
        </authorList>
    </citation>
    <scope>NUCLEOTIDE SEQUENCE [LARGE SCALE GENOMIC DNA]</scope>
    <source>
        <strain evidence="3 4">NBRC 13918</strain>
    </source>
</reference>